<evidence type="ECO:0000256" key="3">
    <source>
        <dbReference type="ARBA" id="ARBA00022670"/>
    </source>
</evidence>
<feature type="binding site" evidence="6">
    <location>
        <position position="241"/>
    </location>
    <ligand>
        <name>a divalent metal cation</name>
        <dbReference type="ChEBI" id="CHEBI:60240"/>
        <label>2</label>
        <note>catalytic</note>
    </ligand>
</feature>
<dbReference type="EC" id="3.4.11.18" evidence="6 7"/>
<dbReference type="GO" id="GO:0046872">
    <property type="term" value="F:metal ion binding"/>
    <property type="evidence" value="ECO:0007669"/>
    <property type="project" value="UniProtKB-UniRule"/>
</dbReference>
<dbReference type="InterPro" id="IPR001714">
    <property type="entry name" value="Pept_M24_MAP"/>
</dbReference>
<evidence type="ECO:0000256" key="1">
    <source>
        <dbReference type="ARBA" id="ARBA00002521"/>
    </source>
</evidence>
<feature type="binding site" evidence="6">
    <location>
        <position position="96"/>
    </location>
    <ligand>
        <name>a divalent metal cation</name>
        <dbReference type="ChEBI" id="CHEBI:60240"/>
        <label>1</label>
    </ligand>
</feature>
<comment type="function">
    <text evidence="1 6">Removes the N-terminal methionine from nascent proteins. The N-terminal methionine is often cleaved when the second residue in the primary sequence is small and uncharged (Met-Ala-, Cys, Gly, Pro, Ser, Thr, or Val). Requires deformylation of the N(alpha)-formylated initiator methionine before it can be hydrolyzed.</text>
</comment>
<dbReference type="Gene3D" id="3.90.230.10">
    <property type="entry name" value="Creatinase/methionine aminopeptidase superfamily"/>
    <property type="match status" value="1"/>
</dbReference>
<accession>A0A1F5YVR9</accession>
<keyword evidence="4 6" id="KW-0479">Metal-binding</keyword>
<feature type="binding site" evidence="6">
    <location>
        <position position="241"/>
    </location>
    <ligand>
        <name>a divalent metal cation</name>
        <dbReference type="ChEBI" id="CHEBI:60240"/>
        <label>1</label>
    </ligand>
</feature>
<comment type="cofactor">
    <cofactor evidence="6">
        <name>Co(2+)</name>
        <dbReference type="ChEBI" id="CHEBI:48828"/>
    </cofactor>
    <cofactor evidence="6">
        <name>Zn(2+)</name>
        <dbReference type="ChEBI" id="CHEBI:29105"/>
    </cofactor>
    <cofactor evidence="6">
        <name>Mn(2+)</name>
        <dbReference type="ChEBI" id="CHEBI:29035"/>
    </cofactor>
    <cofactor evidence="6">
        <name>Fe(2+)</name>
        <dbReference type="ChEBI" id="CHEBI:29033"/>
    </cofactor>
    <text evidence="6">Binds 2 divalent metal cations per subunit. Has a high-affinity and a low affinity metal-binding site. The true nature of the physiological cofactor is under debate. The enzyme is active with cobalt, zinc, manganese or divalent iron ions. Most likely, methionine aminopeptidases function as mononuclear Fe(2+)-metalloproteases under physiological conditions, and the catalytically relevant metal-binding site has been assigned to the histidine-containing high-affinity site.</text>
</comment>
<dbReference type="Proteomes" id="UP000176665">
    <property type="component" value="Unassembled WGS sequence"/>
</dbReference>
<proteinExistence type="inferred from homology"/>
<evidence type="ECO:0000256" key="2">
    <source>
        <dbReference type="ARBA" id="ARBA00022438"/>
    </source>
</evidence>
<dbReference type="SUPFAM" id="SSF55920">
    <property type="entry name" value="Creatinase/aminopeptidase"/>
    <property type="match status" value="1"/>
</dbReference>
<comment type="subunit">
    <text evidence="6">Monomer.</text>
</comment>
<evidence type="ECO:0000256" key="7">
    <source>
        <dbReference type="RuleBase" id="RU003653"/>
    </source>
</evidence>
<dbReference type="STRING" id="1798371.A2W14_00600"/>
<dbReference type="EMBL" id="MFJA01000007">
    <property type="protein sequence ID" value="OGG04067.1"/>
    <property type="molecule type" value="Genomic_DNA"/>
</dbReference>
<comment type="similarity">
    <text evidence="6">Belongs to the peptidase M24A family. Methionine aminopeptidase type 1 subfamily.</text>
</comment>
<sequence length="264" mass="28974">MPAINLKTDKEIEIMKEGGLILNQVMERLLKTVDVGISMLELDNIAEKEIIKKGAKPSFKMVPGYKWTICACINDVVVHGIPDNYQAKKGDVVGLDSGVYYRGFHTDCSWSVRVGKKSTDKNDEIDRFLAVGRQALDKAINQAHPGNYIFDISRAIQTTVEKEGYSVVRSLIGHGIGKNLHEEPEIPGFVQSIRENTPIIKPGLTIAIEVIYNLGSPDVILNKGNGWTIQTKDGKISGLFETTVAVNAHGVILLTKKYGPSGDN</sequence>
<dbReference type="InterPro" id="IPR002467">
    <property type="entry name" value="Pept_M24A_MAP1"/>
</dbReference>
<dbReference type="PRINTS" id="PR00599">
    <property type="entry name" value="MAPEPTIDASE"/>
</dbReference>
<feature type="domain" description="Peptidase M24" evidence="8">
    <location>
        <begin position="13"/>
        <end position="214"/>
    </location>
</feature>
<comment type="caution">
    <text evidence="9">The sequence shown here is derived from an EMBL/GenBank/DDBJ whole genome shotgun (WGS) entry which is preliminary data.</text>
</comment>
<dbReference type="NCBIfam" id="TIGR00500">
    <property type="entry name" value="met_pdase_I"/>
    <property type="match status" value="1"/>
</dbReference>
<evidence type="ECO:0000256" key="6">
    <source>
        <dbReference type="HAMAP-Rule" id="MF_01974"/>
    </source>
</evidence>
<dbReference type="GO" id="GO:0005829">
    <property type="term" value="C:cytosol"/>
    <property type="evidence" value="ECO:0007669"/>
    <property type="project" value="TreeGrafter"/>
</dbReference>
<dbReference type="PANTHER" id="PTHR43330">
    <property type="entry name" value="METHIONINE AMINOPEPTIDASE"/>
    <property type="match status" value="1"/>
</dbReference>
<dbReference type="Pfam" id="PF00557">
    <property type="entry name" value="Peptidase_M24"/>
    <property type="match status" value="1"/>
</dbReference>
<dbReference type="GO" id="GO:0004239">
    <property type="term" value="F:initiator methionyl aminopeptidase activity"/>
    <property type="evidence" value="ECO:0007669"/>
    <property type="project" value="UniProtKB-UniRule"/>
</dbReference>
<keyword evidence="5 6" id="KW-0378">Hydrolase</keyword>
<evidence type="ECO:0000256" key="4">
    <source>
        <dbReference type="ARBA" id="ARBA00022723"/>
    </source>
</evidence>
<reference evidence="9 10" key="1">
    <citation type="journal article" date="2016" name="Nat. Commun.">
        <title>Thousands of microbial genomes shed light on interconnected biogeochemical processes in an aquifer system.</title>
        <authorList>
            <person name="Anantharaman K."/>
            <person name="Brown C.T."/>
            <person name="Hug L.A."/>
            <person name="Sharon I."/>
            <person name="Castelle C.J."/>
            <person name="Probst A.J."/>
            <person name="Thomas B.C."/>
            <person name="Singh A."/>
            <person name="Wilkins M.J."/>
            <person name="Karaoz U."/>
            <person name="Brodie E.L."/>
            <person name="Williams K.H."/>
            <person name="Hubbard S.S."/>
            <person name="Banfield J.F."/>
        </authorList>
    </citation>
    <scope>NUCLEOTIDE SEQUENCE [LARGE SCALE GENOMIC DNA]</scope>
</reference>
<dbReference type="PANTHER" id="PTHR43330:SF27">
    <property type="entry name" value="METHIONINE AMINOPEPTIDASE"/>
    <property type="match status" value="1"/>
</dbReference>
<dbReference type="InterPro" id="IPR000994">
    <property type="entry name" value="Pept_M24"/>
</dbReference>
<feature type="binding site" evidence="6">
    <location>
        <position position="174"/>
    </location>
    <ligand>
        <name>a divalent metal cation</name>
        <dbReference type="ChEBI" id="CHEBI:60240"/>
        <label>2</label>
        <note>catalytic</note>
    </ligand>
</feature>
<evidence type="ECO:0000259" key="8">
    <source>
        <dbReference type="Pfam" id="PF00557"/>
    </source>
</evidence>
<keyword evidence="3 6" id="KW-0645">Protease</keyword>
<dbReference type="GO" id="GO:0006508">
    <property type="term" value="P:proteolysis"/>
    <property type="evidence" value="ECO:0007669"/>
    <property type="project" value="UniProtKB-KW"/>
</dbReference>
<evidence type="ECO:0000313" key="10">
    <source>
        <dbReference type="Proteomes" id="UP000176665"/>
    </source>
</evidence>
<comment type="catalytic activity">
    <reaction evidence="6 7">
        <text>Release of N-terminal amino acids, preferentially methionine, from peptides and arylamides.</text>
        <dbReference type="EC" id="3.4.11.18"/>
    </reaction>
</comment>
<dbReference type="InterPro" id="IPR036005">
    <property type="entry name" value="Creatinase/aminopeptidase-like"/>
</dbReference>
<dbReference type="AlphaFoldDB" id="A0A1F5YVR9"/>
<feature type="binding site" evidence="6">
    <location>
        <position position="107"/>
    </location>
    <ligand>
        <name>a divalent metal cation</name>
        <dbReference type="ChEBI" id="CHEBI:60240"/>
        <label>2</label>
        <note>catalytic</note>
    </ligand>
</feature>
<protein>
    <recommendedName>
        <fullName evidence="6 7">Methionine aminopeptidase</fullName>
        <shortName evidence="6">MAP</shortName>
        <shortName evidence="6">MetAP</shortName>
        <ecNumber evidence="6 7">3.4.11.18</ecNumber>
    </recommendedName>
    <alternativeName>
        <fullName evidence="6">Peptidase M</fullName>
    </alternativeName>
</protein>
<dbReference type="GO" id="GO:0070006">
    <property type="term" value="F:metalloaminopeptidase activity"/>
    <property type="evidence" value="ECO:0007669"/>
    <property type="project" value="UniProtKB-UniRule"/>
</dbReference>
<name>A0A1F5YVR9_9BACT</name>
<evidence type="ECO:0000256" key="5">
    <source>
        <dbReference type="ARBA" id="ARBA00022801"/>
    </source>
</evidence>
<evidence type="ECO:0000313" key="9">
    <source>
        <dbReference type="EMBL" id="OGG04067.1"/>
    </source>
</evidence>
<dbReference type="HAMAP" id="MF_01974">
    <property type="entry name" value="MetAP_1"/>
    <property type="match status" value="1"/>
</dbReference>
<feature type="binding site" evidence="6">
    <location>
        <position position="181"/>
    </location>
    <ligand>
        <name>substrate</name>
    </ligand>
</feature>
<feature type="binding site" evidence="6">
    <location>
        <position position="107"/>
    </location>
    <ligand>
        <name>a divalent metal cation</name>
        <dbReference type="ChEBI" id="CHEBI:60240"/>
        <label>1</label>
    </ligand>
</feature>
<organism evidence="9 10">
    <name type="scientific">Candidatus Gottesmanbacteria bacterium RBG_16_37_8</name>
    <dbReference type="NCBI Taxonomy" id="1798371"/>
    <lineage>
        <taxon>Bacteria</taxon>
        <taxon>Candidatus Gottesmaniibacteriota</taxon>
    </lineage>
</organism>
<feature type="binding site" evidence="6">
    <location>
        <position position="209"/>
    </location>
    <ligand>
        <name>a divalent metal cation</name>
        <dbReference type="ChEBI" id="CHEBI:60240"/>
        <label>2</label>
        <note>catalytic</note>
    </ligand>
</feature>
<gene>
    <name evidence="6" type="primary">map</name>
    <name evidence="9" type="ORF">A2W14_00600</name>
</gene>
<feature type="binding site" evidence="6">
    <location>
        <position position="79"/>
    </location>
    <ligand>
        <name>substrate</name>
    </ligand>
</feature>
<keyword evidence="2 6" id="KW-0031">Aminopeptidase</keyword>